<evidence type="ECO:0000256" key="2">
    <source>
        <dbReference type="ARBA" id="ARBA00022723"/>
    </source>
</evidence>
<keyword evidence="4" id="KW-0862">Zinc</keyword>
<reference evidence="7" key="1">
    <citation type="submission" date="2020-05" db="EMBL/GenBank/DDBJ databases">
        <authorList>
            <person name="Rincon C."/>
            <person name="Sanders R I."/>
            <person name="Robbins C."/>
            <person name="Chaturvedi A."/>
        </authorList>
    </citation>
    <scope>NUCLEOTIDE SEQUENCE</scope>
    <source>
        <strain evidence="7">CHB12</strain>
    </source>
</reference>
<evidence type="ECO:0008006" key="9">
    <source>
        <dbReference type="Google" id="ProtNLM"/>
    </source>
</evidence>
<keyword evidence="3" id="KW-0863">Zinc-finger</keyword>
<dbReference type="Proteomes" id="UP000684084">
    <property type="component" value="Unassembled WGS sequence"/>
</dbReference>
<dbReference type="AlphaFoldDB" id="A0A915YRA1"/>
<dbReference type="InterPro" id="IPR052035">
    <property type="entry name" value="ZnF_BED_domain_contain"/>
</dbReference>
<evidence type="ECO:0000313" key="8">
    <source>
        <dbReference type="Proteomes" id="UP000684084"/>
    </source>
</evidence>
<sequence length="357" mass="41024">MTRKGKNSSNSSKSARSAIDEIELVPTNTGRPKNPVWKHYHQGKETSAGHWQATCKYCNTRWGKGVIYEMENHLASHCLQVPCNILRHYINLVEEKDKEPELGKKRKSNSGIQRKITSSFKKTQMDDLVQEKNITRALVKAFALCGIPWHIIENPFFIDALKQLNPAYNPPSREVFVNRHFETEFTKINKKIHDELQHENNLTLVLDGWSSAKNRSLWNFIILTPERAKLNEMIKERNIEGGGLKTYCKTRWTTVYDSIASVLRLKLILEYINEQHSDLLTNKKIGQIISGRNFFGNLKVLCNILHPIKKAILTLEAQTTTLADCYISLIRLAASIKLLPKNFNANFRQHCLKVMDA</sequence>
<dbReference type="GO" id="GO:0005634">
    <property type="term" value="C:nucleus"/>
    <property type="evidence" value="ECO:0007669"/>
    <property type="project" value="UniProtKB-SubCell"/>
</dbReference>
<comment type="subcellular location">
    <subcellularLocation>
        <location evidence="1">Nucleus</location>
    </subcellularLocation>
</comment>
<accession>A0A915YRA1</accession>
<dbReference type="OrthoDB" id="2801221at2759"/>
<evidence type="ECO:0000256" key="4">
    <source>
        <dbReference type="ARBA" id="ARBA00022833"/>
    </source>
</evidence>
<evidence type="ECO:0000256" key="3">
    <source>
        <dbReference type="ARBA" id="ARBA00022771"/>
    </source>
</evidence>
<dbReference type="VEuPathDB" id="FungiDB:RhiirFUN_018725"/>
<feature type="region of interest" description="Disordered" evidence="6">
    <location>
        <begin position="1"/>
        <end position="20"/>
    </location>
</feature>
<gene>
    <name evidence="7" type="ORF">CHRIB12_LOCUS2153</name>
</gene>
<proteinExistence type="predicted"/>
<comment type="caution">
    <text evidence="7">The sequence shown here is derived from an EMBL/GenBank/DDBJ whole genome shotgun (WGS) entry which is preliminary data.</text>
</comment>
<name>A0A915YRA1_9GLOM</name>
<protein>
    <recommendedName>
        <fullName evidence="9">Zinc finger bed domain-containing protein 1-like</fullName>
    </recommendedName>
</protein>
<dbReference type="GO" id="GO:0008270">
    <property type="term" value="F:zinc ion binding"/>
    <property type="evidence" value="ECO:0007669"/>
    <property type="project" value="UniProtKB-KW"/>
</dbReference>
<dbReference type="PANTHER" id="PTHR46481:SF10">
    <property type="entry name" value="ZINC FINGER BED DOMAIN-CONTAINING PROTEIN 39"/>
    <property type="match status" value="1"/>
</dbReference>
<keyword evidence="2" id="KW-0479">Metal-binding</keyword>
<dbReference type="VEuPathDB" id="FungiDB:RhiirFUN_012952"/>
<dbReference type="EMBL" id="CAGKOT010000003">
    <property type="protein sequence ID" value="CAB5320383.1"/>
    <property type="molecule type" value="Genomic_DNA"/>
</dbReference>
<organism evidence="7 8">
    <name type="scientific">Rhizophagus irregularis</name>
    <dbReference type="NCBI Taxonomy" id="588596"/>
    <lineage>
        <taxon>Eukaryota</taxon>
        <taxon>Fungi</taxon>
        <taxon>Fungi incertae sedis</taxon>
        <taxon>Mucoromycota</taxon>
        <taxon>Glomeromycotina</taxon>
        <taxon>Glomeromycetes</taxon>
        <taxon>Glomerales</taxon>
        <taxon>Glomeraceae</taxon>
        <taxon>Rhizophagus</taxon>
    </lineage>
</organism>
<evidence type="ECO:0000256" key="6">
    <source>
        <dbReference type="SAM" id="MobiDB-lite"/>
    </source>
</evidence>
<dbReference type="PANTHER" id="PTHR46481">
    <property type="entry name" value="ZINC FINGER BED DOMAIN-CONTAINING PROTEIN 4"/>
    <property type="match status" value="1"/>
</dbReference>
<feature type="compositionally biased region" description="Low complexity" evidence="6">
    <location>
        <begin position="7"/>
        <end position="17"/>
    </location>
</feature>
<keyword evidence="5" id="KW-0539">Nucleus</keyword>
<evidence type="ECO:0000256" key="1">
    <source>
        <dbReference type="ARBA" id="ARBA00004123"/>
    </source>
</evidence>
<evidence type="ECO:0000313" key="7">
    <source>
        <dbReference type="EMBL" id="CAB5320383.1"/>
    </source>
</evidence>
<evidence type="ECO:0000256" key="5">
    <source>
        <dbReference type="ARBA" id="ARBA00023242"/>
    </source>
</evidence>